<sequence length="193" mass="21025">MATLEVELNGDEVHAIEGPDRFTTTKPFSIELANLGRSTHVHLHFDDDLDRVTSIDEVNHFVEDEAVKRVHVSKRDVDEPVRGKLKVVTGYGSNSTYVDVRIEPSVETAPDEVVVDERLSKPPERTPSPPASRRFADALERAIERGGVTALVFAFLAVGLGVAVAFAVDSVLVFLVVGVVLTVTIAVTLLALW</sequence>
<name>A0A8T4GHG9_9EURY</name>
<keyword evidence="1" id="KW-0812">Transmembrane</keyword>
<comment type="caution">
    <text evidence="2">The sequence shown here is derived from an EMBL/GenBank/DDBJ whole genome shotgun (WGS) entry which is preliminary data.</text>
</comment>
<reference evidence="2" key="1">
    <citation type="submission" date="2021-03" db="EMBL/GenBank/DDBJ databases">
        <title>Genomic Encyclopedia of Type Strains, Phase IV (KMG-IV): sequencing the most valuable type-strain genomes for metagenomic binning, comparative biology and taxonomic classification.</title>
        <authorList>
            <person name="Goeker M."/>
        </authorList>
    </citation>
    <scope>NUCLEOTIDE SEQUENCE</scope>
    <source>
        <strain evidence="2">DSM 23564</strain>
    </source>
</reference>
<organism evidence="2 3">
    <name type="scientific">Halorubrum alkaliphilum</name>
    <dbReference type="NCBI Taxonomy" id="261290"/>
    <lineage>
        <taxon>Archaea</taxon>
        <taxon>Methanobacteriati</taxon>
        <taxon>Methanobacteriota</taxon>
        <taxon>Stenosarchaea group</taxon>
        <taxon>Halobacteria</taxon>
        <taxon>Halobacteriales</taxon>
        <taxon>Haloferacaceae</taxon>
        <taxon>Halorubrum</taxon>
    </lineage>
</organism>
<dbReference type="EMBL" id="JAGGKQ010000008">
    <property type="protein sequence ID" value="MBP1922485.1"/>
    <property type="molecule type" value="Genomic_DNA"/>
</dbReference>
<feature type="transmembrane region" description="Helical" evidence="1">
    <location>
        <begin position="148"/>
        <end position="166"/>
    </location>
</feature>
<protein>
    <submittedName>
        <fullName evidence="2">Uncharacterized protein</fullName>
    </submittedName>
</protein>
<dbReference type="InterPro" id="IPR055946">
    <property type="entry name" value="DUF7524"/>
</dbReference>
<keyword evidence="1" id="KW-1133">Transmembrane helix</keyword>
<evidence type="ECO:0000313" key="3">
    <source>
        <dbReference type="Proteomes" id="UP000823588"/>
    </source>
</evidence>
<dbReference type="OrthoDB" id="282430at2157"/>
<proteinExistence type="predicted"/>
<dbReference type="Pfam" id="PF24368">
    <property type="entry name" value="DUF7524"/>
    <property type="match status" value="1"/>
</dbReference>
<evidence type="ECO:0000313" key="2">
    <source>
        <dbReference type="EMBL" id="MBP1922485.1"/>
    </source>
</evidence>
<dbReference type="AlphaFoldDB" id="A0A8T4GHG9"/>
<dbReference type="Proteomes" id="UP000823588">
    <property type="component" value="Unassembled WGS sequence"/>
</dbReference>
<evidence type="ECO:0000256" key="1">
    <source>
        <dbReference type="SAM" id="Phobius"/>
    </source>
</evidence>
<feature type="transmembrane region" description="Helical" evidence="1">
    <location>
        <begin position="172"/>
        <end position="192"/>
    </location>
</feature>
<accession>A0A8T4GHG9</accession>
<keyword evidence="3" id="KW-1185">Reference proteome</keyword>
<gene>
    <name evidence="2" type="ORF">J2751_001495</name>
</gene>
<keyword evidence="1" id="KW-0472">Membrane</keyword>
<dbReference type="RefSeq" id="WP_209484670.1">
    <property type="nucleotide sequence ID" value="NZ_JAGGKQ010000008.1"/>
</dbReference>